<dbReference type="Gene3D" id="3.30.428.10">
    <property type="entry name" value="HIT-like"/>
    <property type="match status" value="1"/>
</dbReference>
<sequence>MEPAMAKEHEAEPATGKCLFCQIHDPDVNDLVINGDEIYVRWDNYPLAKGHVEVVPKRHVESYFDLTKSEHAEVYTLIKQARQRIEEQFQPAGYTIGVNEGRAAGRTIDHLHIHLIPRYEGDVADPRGGIRQILPGIDPDEWA</sequence>
<dbReference type="PROSITE" id="PS51084">
    <property type="entry name" value="HIT_2"/>
    <property type="match status" value="1"/>
</dbReference>
<dbReference type="InterPro" id="IPR052908">
    <property type="entry name" value="AP-4-A_phosphorylase"/>
</dbReference>
<dbReference type="STRING" id="31958.SD37_21890"/>
<evidence type="ECO:0000313" key="3">
    <source>
        <dbReference type="EMBL" id="ANN18038.1"/>
    </source>
</evidence>
<dbReference type="KEGG" id="aori:SD37_21890"/>
<accession>A0A193C0W4</accession>
<dbReference type="InterPro" id="IPR036265">
    <property type="entry name" value="HIT-like_sf"/>
</dbReference>
<proteinExistence type="predicted"/>
<gene>
    <name evidence="3" type="ORF">SD37_21890</name>
</gene>
<protein>
    <submittedName>
        <fullName evidence="3">Histidine triad (HIT) protein</fullName>
    </submittedName>
</protein>
<dbReference type="InterPro" id="IPR011146">
    <property type="entry name" value="HIT-like"/>
</dbReference>
<dbReference type="GO" id="GO:0003824">
    <property type="term" value="F:catalytic activity"/>
    <property type="evidence" value="ECO:0007669"/>
    <property type="project" value="InterPro"/>
</dbReference>
<dbReference type="EMBL" id="CP016174">
    <property type="protein sequence ID" value="ANN18038.1"/>
    <property type="molecule type" value="Genomic_DNA"/>
</dbReference>
<reference evidence="3 4" key="1">
    <citation type="journal article" date="2015" name="Genome Announc.">
        <title>Draft Genome Sequence of Norvancomycin-Producing Strain Amycolatopsis orientalis CPCC200066.</title>
        <authorList>
            <person name="Lei X."/>
            <person name="Yuan F."/>
            <person name="Shi Y."/>
            <person name="Li X."/>
            <person name="Wang L."/>
            <person name="Hong B."/>
        </authorList>
    </citation>
    <scope>NUCLEOTIDE SEQUENCE [LARGE SCALE GENOMIC DNA]</scope>
    <source>
        <strain evidence="3 4">B-37</strain>
    </source>
</reference>
<dbReference type="PANTHER" id="PTHR42997:SF1">
    <property type="entry name" value="AP-4-A PHOSPHORYLASE"/>
    <property type="match status" value="1"/>
</dbReference>
<evidence type="ECO:0000256" key="1">
    <source>
        <dbReference type="PROSITE-ProRule" id="PRU00464"/>
    </source>
</evidence>
<dbReference type="AlphaFoldDB" id="A0A193C0W4"/>
<dbReference type="eggNOG" id="COG0537">
    <property type="taxonomic scope" value="Bacteria"/>
</dbReference>
<keyword evidence="4" id="KW-1185">Reference proteome</keyword>
<evidence type="ECO:0000313" key="4">
    <source>
        <dbReference type="Proteomes" id="UP000093695"/>
    </source>
</evidence>
<feature type="short sequence motif" description="Histidine triad motif" evidence="1">
    <location>
        <begin position="110"/>
        <end position="114"/>
    </location>
</feature>
<dbReference type="SUPFAM" id="SSF54197">
    <property type="entry name" value="HIT-like"/>
    <property type="match status" value="1"/>
</dbReference>
<dbReference type="RefSeq" id="WP_044856478.1">
    <property type="nucleotide sequence ID" value="NZ_CP016174.1"/>
</dbReference>
<dbReference type="PANTHER" id="PTHR42997">
    <property type="entry name" value="HIT FAMILY HYDROLASE"/>
    <property type="match status" value="1"/>
</dbReference>
<name>A0A193C0W4_AMYOR</name>
<evidence type="ECO:0000259" key="2">
    <source>
        <dbReference type="PROSITE" id="PS51084"/>
    </source>
</evidence>
<dbReference type="Pfam" id="PF01230">
    <property type="entry name" value="HIT"/>
    <property type="match status" value="1"/>
</dbReference>
<dbReference type="Proteomes" id="UP000093695">
    <property type="component" value="Chromosome"/>
</dbReference>
<organism evidence="3 4">
    <name type="scientific">Amycolatopsis orientalis</name>
    <name type="common">Nocardia orientalis</name>
    <dbReference type="NCBI Taxonomy" id="31958"/>
    <lineage>
        <taxon>Bacteria</taxon>
        <taxon>Bacillati</taxon>
        <taxon>Actinomycetota</taxon>
        <taxon>Actinomycetes</taxon>
        <taxon>Pseudonocardiales</taxon>
        <taxon>Pseudonocardiaceae</taxon>
        <taxon>Amycolatopsis</taxon>
    </lineage>
</organism>
<feature type="domain" description="HIT" evidence="2">
    <location>
        <begin position="19"/>
        <end position="125"/>
    </location>
</feature>